<feature type="domain" description="AMP-binding enzyme C-terminal" evidence="4">
    <location>
        <begin position="434"/>
        <end position="519"/>
    </location>
</feature>
<dbReference type="GO" id="GO:0031956">
    <property type="term" value="F:medium-chain fatty acid-CoA ligase activity"/>
    <property type="evidence" value="ECO:0007669"/>
    <property type="project" value="TreeGrafter"/>
</dbReference>
<organism evidence="5">
    <name type="scientific">Brevibacterium koreense</name>
    <dbReference type="NCBI Taxonomy" id="3140787"/>
    <lineage>
        <taxon>Bacteria</taxon>
        <taxon>Bacillati</taxon>
        <taxon>Actinomycetota</taxon>
        <taxon>Actinomycetes</taxon>
        <taxon>Micrococcales</taxon>
        <taxon>Brevibacteriaceae</taxon>
        <taxon>Brevibacterium</taxon>
    </lineage>
</organism>
<dbReference type="InterPro" id="IPR042099">
    <property type="entry name" value="ANL_N_sf"/>
</dbReference>
<dbReference type="InterPro" id="IPR045851">
    <property type="entry name" value="AMP-bd_C_sf"/>
</dbReference>
<comment type="similarity">
    <text evidence="1">Belongs to the ATP-dependent AMP-binding enzyme family.</text>
</comment>
<dbReference type="Gene3D" id="3.30.300.30">
    <property type="match status" value="1"/>
</dbReference>
<dbReference type="Gene3D" id="3.40.50.12780">
    <property type="entry name" value="N-terminal domain of ligase-like"/>
    <property type="match status" value="1"/>
</dbReference>
<dbReference type="GO" id="GO:0006631">
    <property type="term" value="P:fatty acid metabolic process"/>
    <property type="evidence" value="ECO:0007669"/>
    <property type="project" value="TreeGrafter"/>
</dbReference>
<protein>
    <submittedName>
        <fullName evidence="5">Class I adenylate-forming enzyme family protein</fullName>
    </submittedName>
</protein>
<dbReference type="KEGG" id="bkr:AAFP32_00175"/>
<keyword evidence="2" id="KW-0436">Ligase</keyword>
<dbReference type="PANTHER" id="PTHR43201:SF5">
    <property type="entry name" value="MEDIUM-CHAIN ACYL-COA LIGASE ACSF2, MITOCHONDRIAL"/>
    <property type="match status" value="1"/>
</dbReference>
<name>A0AAU7UL16_9MICO</name>
<feature type="domain" description="AMP-dependent synthetase/ligase" evidence="3">
    <location>
        <begin position="82"/>
        <end position="384"/>
    </location>
</feature>
<reference evidence="5" key="1">
    <citation type="submission" date="2024-06" db="EMBL/GenBank/DDBJ databases">
        <title>Brevibacterium koreense sp. nov., isolated from jogae-jeotgal, a Korean fermented seafood.</title>
        <authorList>
            <person name="Whon T.W."/>
            <person name="Nam S."/>
            <person name="Kim Y."/>
        </authorList>
    </citation>
    <scope>NUCLEOTIDE SEQUENCE</scope>
    <source>
        <strain evidence="5">CBA3109</strain>
    </source>
</reference>
<dbReference type="PROSITE" id="PS00455">
    <property type="entry name" value="AMP_BINDING"/>
    <property type="match status" value="1"/>
</dbReference>
<dbReference type="PANTHER" id="PTHR43201">
    <property type="entry name" value="ACYL-COA SYNTHETASE"/>
    <property type="match status" value="1"/>
</dbReference>
<evidence type="ECO:0000313" key="5">
    <source>
        <dbReference type="EMBL" id="XBV89182.1"/>
    </source>
</evidence>
<evidence type="ECO:0000259" key="3">
    <source>
        <dbReference type="Pfam" id="PF00501"/>
    </source>
</evidence>
<accession>A0AAU7UL16</accession>
<gene>
    <name evidence="5" type="ORF">AAFP32_00175</name>
</gene>
<evidence type="ECO:0000259" key="4">
    <source>
        <dbReference type="Pfam" id="PF13193"/>
    </source>
</evidence>
<sequence length="537" mass="56264">MPITSTILDVAGNHPEQLALVGADERLTYSELVEDSRRMFAVVDELHRAQADPPTPASETDGIPITAISVTSAFHTSRIIAGLAGFRAVSATIDPRWPLTHQIGVIATTGIGVVISDSPSLAEALAASSWTGTVISLADFRAREDARAQETVASGEPSAPPAPAPTVRDGCEPFLMLFSSGTTSNPKAFIKTRQQYRKNVAVSAAHLEPRPGVATLAPGPVSYSLTLYAVIESLATGGSVHVADEFDPIAMGARINAEKITRVVAVPALVRALAEAARRDPERFTGLGLVVTGGANLPASIRDRLGEILPGTRLISYYGAAEIGFIGDSREGDGTWITIYPSIGVQILGEHPLSESGEHAGAGQLPDGELGTLWIRAAACSYGYVTGTTDAVLRGPDGWATVNDQGRILNGMLQLAGRSGDIAITGGHKVSLPEVERAYETYGNLGEVCAIALDDPALGSIIVLVIEASAGAGAEGSGASAEVADKTALLNHARARLAPQFVPRRIYRLDRLPRTVGGKIRRAETVDLIMDGQGQRL</sequence>
<dbReference type="InterPro" id="IPR020845">
    <property type="entry name" value="AMP-binding_CS"/>
</dbReference>
<dbReference type="Pfam" id="PF00501">
    <property type="entry name" value="AMP-binding"/>
    <property type="match status" value="1"/>
</dbReference>
<evidence type="ECO:0000256" key="1">
    <source>
        <dbReference type="ARBA" id="ARBA00006432"/>
    </source>
</evidence>
<dbReference type="CDD" id="cd04433">
    <property type="entry name" value="AFD_class_I"/>
    <property type="match status" value="1"/>
</dbReference>
<dbReference type="RefSeq" id="WP_350270104.1">
    <property type="nucleotide sequence ID" value="NZ_CP158281.1"/>
</dbReference>
<dbReference type="InterPro" id="IPR000873">
    <property type="entry name" value="AMP-dep_synth/lig_dom"/>
</dbReference>
<proteinExistence type="inferred from homology"/>
<dbReference type="SUPFAM" id="SSF56801">
    <property type="entry name" value="Acetyl-CoA synthetase-like"/>
    <property type="match status" value="1"/>
</dbReference>
<dbReference type="AlphaFoldDB" id="A0AAU7UL16"/>
<dbReference type="Pfam" id="PF13193">
    <property type="entry name" value="AMP-binding_C"/>
    <property type="match status" value="1"/>
</dbReference>
<evidence type="ECO:0000256" key="2">
    <source>
        <dbReference type="ARBA" id="ARBA00022598"/>
    </source>
</evidence>
<dbReference type="InterPro" id="IPR025110">
    <property type="entry name" value="AMP-bd_C"/>
</dbReference>
<dbReference type="EMBL" id="CP158281">
    <property type="protein sequence ID" value="XBV89182.1"/>
    <property type="molecule type" value="Genomic_DNA"/>
</dbReference>